<reference evidence="4 5" key="1">
    <citation type="submission" date="2019-08" db="EMBL/GenBank/DDBJ databases">
        <title>Deep-cultivation of Planctomycetes and their phenomic and genomic characterization uncovers novel biology.</title>
        <authorList>
            <person name="Wiegand S."/>
            <person name="Jogler M."/>
            <person name="Boedeker C."/>
            <person name="Pinto D."/>
            <person name="Vollmers J."/>
            <person name="Rivas-Marin E."/>
            <person name="Kohn T."/>
            <person name="Peeters S.H."/>
            <person name="Heuer A."/>
            <person name="Rast P."/>
            <person name="Oberbeckmann S."/>
            <person name="Bunk B."/>
            <person name="Jeske O."/>
            <person name="Meyerdierks A."/>
            <person name="Storesund J.E."/>
            <person name="Kallscheuer N."/>
            <person name="Luecker S."/>
            <person name="Lage O.M."/>
            <person name="Pohl T."/>
            <person name="Merkel B.J."/>
            <person name="Hornburger P."/>
            <person name="Mueller R.-W."/>
            <person name="Bruemmer F."/>
            <person name="Labrenz M."/>
            <person name="Spormann A.M."/>
            <person name="Op den Camp H."/>
            <person name="Overmann J."/>
            <person name="Amann R."/>
            <person name="Jetten M.S.M."/>
            <person name="Mascher T."/>
            <person name="Medema M.H."/>
            <person name="Devos D.P."/>
            <person name="Kaster A.-K."/>
            <person name="Ovreas L."/>
            <person name="Rohde M."/>
            <person name="Galperin M.Y."/>
            <person name="Jogler C."/>
        </authorList>
    </citation>
    <scope>NUCLEOTIDE SEQUENCE [LARGE SCALE GENOMIC DNA]</scope>
    <source>
        <strain evidence="4 5">Pr1d</strain>
    </source>
</reference>
<evidence type="ECO:0000256" key="2">
    <source>
        <dbReference type="ARBA" id="ARBA00022525"/>
    </source>
</evidence>
<dbReference type="EMBL" id="CP042913">
    <property type="protein sequence ID" value="QEG34254.1"/>
    <property type="molecule type" value="Genomic_DNA"/>
</dbReference>
<dbReference type="InterPro" id="IPR037120">
    <property type="entry name" value="Haem_peroxidase_sf_animal"/>
</dbReference>
<protein>
    <submittedName>
        <fullName evidence="4">Peroxidase</fullName>
    </submittedName>
</protein>
<evidence type="ECO:0000313" key="4">
    <source>
        <dbReference type="EMBL" id="QEG34254.1"/>
    </source>
</evidence>
<dbReference type="SUPFAM" id="SSF48113">
    <property type="entry name" value="Heme-dependent peroxidases"/>
    <property type="match status" value="1"/>
</dbReference>
<dbReference type="PROSITE" id="PS50292">
    <property type="entry name" value="PEROXIDASE_3"/>
    <property type="match status" value="1"/>
</dbReference>
<accession>A0A5B9Q5C4</accession>
<dbReference type="RefSeq" id="WP_148072931.1">
    <property type="nucleotide sequence ID" value="NZ_CP042913.1"/>
</dbReference>
<evidence type="ECO:0000256" key="3">
    <source>
        <dbReference type="ARBA" id="ARBA00023180"/>
    </source>
</evidence>
<keyword evidence="3" id="KW-0325">Glycoprotein</keyword>
<dbReference type="PANTHER" id="PTHR11475:SF4">
    <property type="entry name" value="CHORION PEROXIDASE"/>
    <property type="match status" value="1"/>
</dbReference>
<dbReference type="InterPro" id="IPR010255">
    <property type="entry name" value="Haem_peroxidase_sf"/>
</dbReference>
<dbReference type="CDD" id="cd09822">
    <property type="entry name" value="peroxinectin_like_bacterial"/>
    <property type="match status" value="1"/>
</dbReference>
<evidence type="ECO:0000313" key="5">
    <source>
        <dbReference type="Proteomes" id="UP000323917"/>
    </source>
</evidence>
<dbReference type="GO" id="GO:0004601">
    <property type="term" value="F:peroxidase activity"/>
    <property type="evidence" value="ECO:0007669"/>
    <property type="project" value="UniProtKB-KW"/>
</dbReference>
<dbReference type="InterPro" id="IPR019791">
    <property type="entry name" value="Haem_peroxidase_animal"/>
</dbReference>
<dbReference type="KEGG" id="bgok:Pr1d_15280"/>
<sequence>MFAPDSQPVRFASNASLFVVLLLSVSTAFGENRSIDGTGNNVLNPSWGAAGTNLSRMAAPMYDDGVSAPRGSSSTLPNPRDVSNIVVAQATSLPNTHSMTSWVFQWGQFIDHDLDLTGSASPAEPYNIPIPAGDPIFDPGNTGTQFMAFKRSLYDATTGTSVANPREQINQITSYLDGSNVYGSDATRATALRTLSGGRLKTSAGDLLPLNTMGLVNDTGGPADPSQFYVAGDVRANEQVGLTAIHTLFMREHNRLADDLAAANPLWNDEQIYQRARKLVGAEIQAITYQEFLPALLGSVAPSTNSVYNPGLDASIINEFSTALYRVGHTMLPKELMRMQNDGSEAPGGSMSLRDAFFLPQNLSASNELEYHLKGLASAVQQDVDMHMVDDVRNFLFGIPIPGGFDLASLNIQRGRDHGLPDYNSMRVAFGLTPNLTFADISSDPTVQAGLQSLYGTVDSIDAWVGALSEDHVVGCEVGELIAAGLVEQFTRTRDGDRFWYTRDEDLAGDLAWLSTLKLSDIIRLNSGITNLQDHVFFMAVPEPNSMALILLAAVIAPISVRRR</sequence>
<dbReference type="AlphaFoldDB" id="A0A5B9Q5C4"/>
<dbReference type="Pfam" id="PF03098">
    <property type="entry name" value="An_peroxidase"/>
    <property type="match status" value="1"/>
</dbReference>
<keyword evidence="5" id="KW-1185">Reference proteome</keyword>
<evidence type="ECO:0000256" key="1">
    <source>
        <dbReference type="ARBA" id="ARBA00004613"/>
    </source>
</evidence>
<dbReference type="PRINTS" id="PR00457">
    <property type="entry name" value="ANPEROXIDASE"/>
</dbReference>
<dbReference type="GO" id="GO:0006979">
    <property type="term" value="P:response to oxidative stress"/>
    <property type="evidence" value="ECO:0007669"/>
    <property type="project" value="InterPro"/>
</dbReference>
<dbReference type="GO" id="GO:0020037">
    <property type="term" value="F:heme binding"/>
    <property type="evidence" value="ECO:0007669"/>
    <property type="project" value="InterPro"/>
</dbReference>
<proteinExistence type="predicted"/>
<gene>
    <name evidence="4" type="ORF">Pr1d_15280</name>
</gene>
<dbReference type="Proteomes" id="UP000323917">
    <property type="component" value="Chromosome"/>
</dbReference>
<keyword evidence="2" id="KW-0964">Secreted</keyword>
<dbReference type="PANTHER" id="PTHR11475">
    <property type="entry name" value="OXIDASE/PEROXIDASE"/>
    <property type="match status" value="1"/>
</dbReference>
<dbReference type="Gene3D" id="1.10.640.10">
    <property type="entry name" value="Haem peroxidase domain superfamily, animal type"/>
    <property type="match status" value="1"/>
</dbReference>
<dbReference type="OrthoDB" id="9765610at2"/>
<dbReference type="GO" id="GO:0005576">
    <property type="term" value="C:extracellular region"/>
    <property type="evidence" value="ECO:0007669"/>
    <property type="project" value="UniProtKB-SubCell"/>
</dbReference>
<name>A0A5B9Q5C4_9BACT</name>
<comment type="subcellular location">
    <subcellularLocation>
        <location evidence="1">Secreted</location>
    </subcellularLocation>
</comment>
<organism evidence="4 5">
    <name type="scientific">Bythopirellula goksoeyrii</name>
    <dbReference type="NCBI Taxonomy" id="1400387"/>
    <lineage>
        <taxon>Bacteria</taxon>
        <taxon>Pseudomonadati</taxon>
        <taxon>Planctomycetota</taxon>
        <taxon>Planctomycetia</taxon>
        <taxon>Pirellulales</taxon>
        <taxon>Lacipirellulaceae</taxon>
        <taxon>Bythopirellula</taxon>
    </lineage>
</organism>
<keyword evidence="4" id="KW-0575">Peroxidase</keyword>
<keyword evidence="4" id="KW-0560">Oxidoreductase</keyword>